<organism evidence="1 2">
    <name type="scientific">Sphenostylis stenocarpa</name>
    <dbReference type="NCBI Taxonomy" id="92480"/>
    <lineage>
        <taxon>Eukaryota</taxon>
        <taxon>Viridiplantae</taxon>
        <taxon>Streptophyta</taxon>
        <taxon>Embryophyta</taxon>
        <taxon>Tracheophyta</taxon>
        <taxon>Spermatophyta</taxon>
        <taxon>Magnoliopsida</taxon>
        <taxon>eudicotyledons</taxon>
        <taxon>Gunneridae</taxon>
        <taxon>Pentapetalae</taxon>
        <taxon>rosids</taxon>
        <taxon>fabids</taxon>
        <taxon>Fabales</taxon>
        <taxon>Fabaceae</taxon>
        <taxon>Papilionoideae</taxon>
        <taxon>50 kb inversion clade</taxon>
        <taxon>NPAAA clade</taxon>
        <taxon>indigoferoid/millettioid clade</taxon>
        <taxon>Phaseoleae</taxon>
        <taxon>Sphenostylis</taxon>
    </lineage>
</organism>
<evidence type="ECO:0000313" key="1">
    <source>
        <dbReference type="EMBL" id="CAJ1964314.1"/>
    </source>
</evidence>
<dbReference type="Gramene" id="rna-AYBTSS11_LOCUS20246">
    <property type="protein sequence ID" value="CAJ1964314.1"/>
    <property type="gene ID" value="gene-AYBTSS11_LOCUS20246"/>
</dbReference>
<gene>
    <name evidence="1" type="ORF">AYBTSS11_LOCUS20246</name>
</gene>
<dbReference type="EMBL" id="OY731403">
    <property type="protein sequence ID" value="CAJ1964314.1"/>
    <property type="molecule type" value="Genomic_DNA"/>
</dbReference>
<proteinExistence type="predicted"/>
<reference evidence="1" key="1">
    <citation type="submission" date="2023-10" db="EMBL/GenBank/DDBJ databases">
        <authorList>
            <person name="Domelevo Entfellner J.-B."/>
        </authorList>
    </citation>
    <scope>NUCLEOTIDE SEQUENCE</scope>
</reference>
<sequence>MLGKGVAIEYNQVQQSRREELICNSRSSIGRKRINEFPYLGSRDRTSSNRDPFADEPILFVGKQSFNSQSISIERRKVMQAGVHLQMLVGAVGMERKMNSSIGLGPRWRHWWVGREYLETTLSKPRGKLDAGLCLAFSSALTPVDVPSPVSMKKN</sequence>
<accession>A0AA86SLD2</accession>
<name>A0AA86SLD2_9FABA</name>
<dbReference type="AlphaFoldDB" id="A0AA86SLD2"/>
<dbReference type="Proteomes" id="UP001189624">
    <property type="component" value="Chromosome 6"/>
</dbReference>
<protein>
    <submittedName>
        <fullName evidence="1">Uncharacterized protein</fullName>
    </submittedName>
</protein>
<keyword evidence="2" id="KW-1185">Reference proteome</keyword>
<evidence type="ECO:0000313" key="2">
    <source>
        <dbReference type="Proteomes" id="UP001189624"/>
    </source>
</evidence>